<evidence type="ECO:0000256" key="6">
    <source>
        <dbReference type="SAM" id="Phobius"/>
    </source>
</evidence>
<proteinExistence type="inferred from homology"/>
<dbReference type="PANTHER" id="PTHR30028">
    <property type="entry name" value="UPF0014 INNER MEMBRANE PROTEIN YBBM-RELATED"/>
    <property type="match status" value="1"/>
</dbReference>
<evidence type="ECO:0000313" key="7">
    <source>
        <dbReference type="EMBL" id="VTP03528.1"/>
    </source>
</evidence>
<feature type="transmembrane region" description="Helical" evidence="6">
    <location>
        <begin position="54"/>
        <end position="73"/>
    </location>
</feature>
<dbReference type="PANTHER" id="PTHR30028:SF0">
    <property type="entry name" value="PROTEIN ALUMINUM SENSITIVE 3"/>
    <property type="match status" value="1"/>
</dbReference>
<dbReference type="AlphaFoldDB" id="A0A653F1K6"/>
<sequence length="284" mass="30412">MYRVRPHGLRQRTGHAVNGQVGWIGLATSLALVVLAAAISLWQRLGLQRQVLWAAARALVQLLLVGGALTLILEPGRSLWWSWAWTAGMIAYAGDVARRRAPEVPRLAPLAIAAFTAAAAISLGVIFGLRVFPLQARTLVPIAGMMIGNSMTAMVLVARRLVDELRDKRDEVEARLALGQPSRQAAAPYLRTALRSAISPQIETTKATGLVFLPGAMTGLILAGVPPVQAVLVQAVVMFLILGSVAATTVVVALGLVRLVFTRDHRLLPLRQRPETSAPTRTSA</sequence>
<keyword evidence="5 6" id="KW-0472">Membrane</keyword>
<keyword evidence="3 6" id="KW-0812">Transmembrane</keyword>
<evidence type="ECO:0000256" key="2">
    <source>
        <dbReference type="ARBA" id="ARBA00005268"/>
    </source>
</evidence>
<comment type="subcellular location">
    <subcellularLocation>
        <location evidence="1">Membrane</location>
        <topology evidence="1">Multi-pass membrane protein</topology>
    </subcellularLocation>
</comment>
<reference evidence="7" key="1">
    <citation type="submission" date="2019-05" db="EMBL/GenBank/DDBJ databases">
        <authorList>
            <person name="Naeem R."/>
            <person name="Antony C."/>
            <person name="Guan Q."/>
        </authorList>
    </citation>
    <scope>NUCLEOTIDE SEQUENCE</scope>
    <source>
        <strain evidence="7">2</strain>
    </source>
</reference>
<dbReference type="EMBL" id="LR589163">
    <property type="protein sequence ID" value="VTP03528.1"/>
    <property type="molecule type" value="Genomic_DNA"/>
</dbReference>
<dbReference type="InterPro" id="IPR005226">
    <property type="entry name" value="UPF0014_fam"/>
</dbReference>
<gene>
    <name evidence="7" type="ORF">BIN_B_05121</name>
</gene>
<feature type="transmembrane region" description="Helical" evidence="6">
    <location>
        <begin position="20"/>
        <end position="42"/>
    </location>
</feature>
<keyword evidence="4 6" id="KW-1133">Transmembrane helix</keyword>
<feature type="transmembrane region" description="Helical" evidence="6">
    <location>
        <begin position="231"/>
        <end position="261"/>
    </location>
</feature>
<dbReference type="Pfam" id="PF03649">
    <property type="entry name" value="UPF0014"/>
    <property type="match status" value="1"/>
</dbReference>
<protein>
    <recommendedName>
        <fullName evidence="8">Iron export ABC transporter permease subunit FetB</fullName>
    </recommendedName>
</protein>
<accession>A0A653F1K6</accession>
<evidence type="ECO:0000256" key="1">
    <source>
        <dbReference type="ARBA" id="ARBA00004141"/>
    </source>
</evidence>
<evidence type="ECO:0008006" key="8">
    <source>
        <dbReference type="Google" id="ProtNLM"/>
    </source>
</evidence>
<name>A0A653F1K6_9MYCO</name>
<feature type="transmembrane region" description="Helical" evidence="6">
    <location>
        <begin position="138"/>
        <end position="158"/>
    </location>
</feature>
<feature type="transmembrane region" description="Helical" evidence="6">
    <location>
        <begin position="109"/>
        <end position="132"/>
    </location>
</feature>
<feature type="transmembrane region" description="Helical" evidence="6">
    <location>
        <begin position="207"/>
        <end position="225"/>
    </location>
</feature>
<dbReference type="GO" id="GO:0005886">
    <property type="term" value="C:plasma membrane"/>
    <property type="evidence" value="ECO:0007669"/>
    <property type="project" value="TreeGrafter"/>
</dbReference>
<evidence type="ECO:0000256" key="4">
    <source>
        <dbReference type="ARBA" id="ARBA00022989"/>
    </source>
</evidence>
<comment type="similarity">
    <text evidence="2">Belongs to the UPF0014 family.</text>
</comment>
<evidence type="ECO:0000256" key="3">
    <source>
        <dbReference type="ARBA" id="ARBA00022692"/>
    </source>
</evidence>
<organism evidence="7">
    <name type="scientific">Mycobacterium riyadhense</name>
    <dbReference type="NCBI Taxonomy" id="486698"/>
    <lineage>
        <taxon>Bacteria</taxon>
        <taxon>Bacillati</taxon>
        <taxon>Actinomycetota</taxon>
        <taxon>Actinomycetes</taxon>
        <taxon>Mycobacteriales</taxon>
        <taxon>Mycobacteriaceae</taxon>
        <taxon>Mycobacterium</taxon>
    </lineage>
</organism>
<evidence type="ECO:0000256" key="5">
    <source>
        <dbReference type="ARBA" id="ARBA00023136"/>
    </source>
</evidence>